<dbReference type="EMBL" id="CP060028">
    <property type="protein sequence ID" value="QND81713.1"/>
    <property type="molecule type" value="Genomic_DNA"/>
</dbReference>
<accession>A0A7G9TC00</accession>
<reference evidence="2 4" key="2">
    <citation type="submission" date="2020-08" db="EMBL/GenBank/DDBJ databases">
        <title>Streptomycin resistant and MDR strain, P. mexicana.</title>
        <authorList>
            <person name="Ganesh-kumar S."/>
            <person name="Zhe T."/>
            <person name="Yu Z."/>
            <person name="Min Y."/>
        </authorList>
    </citation>
    <scope>NUCLEOTIDE SEQUENCE [LARGE SCALE GENOMIC DNA]</scope>
    <source>
        <strain evidence="2 4">GTZY</strain>
    </source>
</reference>
<evidence type="ECO:0008006" key="6">
    <source>
        <dbReference type="Google" id="ProtNLM"/>
    </source>
</evidence>
<name>A0A7G9TC00_PSEMX</name>
<keyword evidence="1" id="KW-0732">Signal</keyword>
<dbReference type="PROSITE" id="PS51257">
    <property type="entry name" value="PROKAR_LIPOPROTEIN"/>
    <property type="match status" value="1"/>
</dbReference>
<dbReference type="RefSeq" id="WP_162110164.1">
    <property type="nucleotide sequence ID" value="NZ_CP060028.1"/>
</dbReference>
<dbReference type="OrthoDB" id="6047015at2"/>
<dbReference type="Proteomes" id="UP000515506">
    <property type="component" value="Chromosome"/>
</dbReference>
<proteinExistence type="predicted"/>
<dbReference type="GeneID" id="81472736"/>
<feature type="signal peptide" evidence="1">
    <location>
        <begin position="1"/>
        <end position="18"/>
    </location>
</feature>
<evidence type="ECO:0000313" key="5">
    <source>
        <dbReference type="Proteomes" id="UP000515838"/>
    </source>
</evidence>
<dbReference type="Pfam" id="PF20101">
    <property type="entry name" value="DUF6491"/>
    <property type="match status" value="1"/>
</dbReference>
<organism evidence="3 5">
    <name type="scientific">Pseudoxanthomonas mexicana</name>
    <dbReference type="NCBI Taxonomy" id="128785"/>
    <lineage>
        <taxon>Bacteria</taxon>
        <taxon>Pseudomonadati</taxon>
        <taxon>Pseudomonadota</taxon>
        <taxon>Gammaproteobacteria</taxon>
        <taxon>Lysobacterales</taxon>
        <taxon>Lysobacteraceae</taxon>
        <taxon>Pseudoxanthomonas</taxon>
    </lineage>
</organism>
<protein>
    <recommendedName>
        <fullName evidence="6">Lipoprotein</fullName>
    </recommendedName>
</protein>
<reference evidence="3 5" key="1">
    <citation type="submission" date="2020-08" db="EMBL/GenBank/DDBJ databases">
        <title>Streptomycin Non-resistant strain, P. mexicana.</title>
        <authorList>
            <person name="Ganesh-Kumar S."/>
            <person name="Zhe T."/>
            <person name="Yu Z."/>
            <person name="Min Y."/>
        </authorList>
    </citation>
    <scope>NUCLEOTIDE SEQUENCE [LARGE SCALE GENOMIC DNA]</scope>
    <source>
        <strain evidence="3 5">GTZY2</strain>
    </source>
</reference>
<dbReference type="EMBL" id="CP060731">
    <property type="protein sequence ID" value="QNN77625.1"/>
    <property type="molecule type" value="Genomic_DNA"/>
</dbReference>
<dbReference type="InterPro" id="IPR045500">
    <property type="entry name" value="DUF6491"/>
</dbReference>
<gene>
    <name evidence="2" type="ORF">H4W19_08210</name>
    <name evidence="3" type="ORF">IAE60_17240</name>
</gene>
<sequence length="150" mass="16321">MKRLIPLALLAATLLAGCATGPKLSTTEKLALYRDHAGEPVKDFRYFGTLNGWSPLGDAALAVWTKPSEAYLLELSGRCPDLEYAMAISITQFGNRVSARFDDVLPLGAGTSSIKIPCRIQTIRPLDVKALRASEKELREASAVERETKS</sequence>
<evidence type="ECO:0000313" key="3">
    <source>
        <dbReference type="EMBL" id="QNN77625.1"/>
    </source>
</evidence>
<evidence type="ECO:0000313" key="2">
    <source>
        <dbReference type="EMBL" id="QND81713.1"/>
    </source>
</evidence>
<dbReference type="AlphaFoldDB" id="A0A7G9TC00"/>
<keyword evidence="4" id="KW-1185">Reference proteome</keyword>
<evidence type="ECO:0000313" key="4">
    <source>
        <dbReference type="Proteomes" id="UP000515506"/>
    </source>
</evidence>
<evidence type="ECO:0000256" key="1">
    <source>
        <dbReference type="SAM" id="SignalP"/>
    </source>
</evidence>
<feature type="chain" id="PRO_5043238510" description="Lipoprotein" evidence="1">
    <location>
        <begin position="19"/>
        <end position="150"/>
    </location>
</feature>
<dbReference type="Proteomes" id="UP000515838">
    <property type="component" value="Chromosome"/>
</dbReference>